<dbReference type="GO" id="GO:0003677">
    <property type="term" value="F:DNA binding"/>
    <property type="evidence" value="ECO:0007669"/>
    <property type="project" value="UniProtKB-KW"/>
</dbReference>
<organism evidence="1 2">
    <name type="scientific">Sphingobium scionense</name>
    <dbReference type="NCBI Taxonomy" id="1404341"/>
    <lineage>
        <taxon>Bacteria</taxon>
        <taxon>Pseudomonadati</taxon>
        <taxon>Pseudomonadota</taxon>
        <taxon>Alphaproteobacteria</taxon>
        <taxon>Sphingomonadales</taxon>
        <taxon>Sphingomonadaceae</taxon>
        <taxon>Sphingobium</taxon>
    </lineage>
</organism>
<accession>A0A7W6PWP1</accession>
<keyword evidence="2" id="KW-1185">Reference proteome</keyword>
<dbReference type="Proteomes" id="UP000590524">
    <property type="component" value="Unassembled WGS sequence"/>
</dbReference>
<sequence length="68" mass="7524">MAGYETSMGRPPLGVKTTVVRLPDGLAERIDDLIGPNRRAQFIRNLVEKEVERLEGEREAKSGKPSST</sequence>
<reference evidence="1 2" key="1">
    <citation type="submission" date="2020-08" db="EMBL/GenBank/DDBJ databases">
        <title>Genomic Encyclopedia of Type Strains, Phase IV (KMG-IV): sequencing the most valuable type-strain genomes for metagenomic binning, comparative biology and taxonomic classification.</title>
        <authorList>
            <person name="Goeker M."/>
        </authorList>
    </citation>
    <scope>NUCLEOTIDE SEQUENCE [LARGE SCALE GENOMIC DNA]</scope>
    <source>
        <strain evidence="1 2">DSM 19371</strain>
    </source>
</reference>
<dbReference type="EMBL" id="JACIEU010000024">
    <property type="protein sequence ID" value="MBB4150715.1"/>
    <property type="molecule type" value="Genomic_DNA"/>
</dbReference>
<comment type="caution">
    <text evidence="1">The sequence shown here is derived from an EMBL/GenBank/DDBJ whole genome shotgun (WGS) entry which is preliminary data.</text>
</comment>
<evidence type="ECO:0000313" key="2">
    <source>
        <dbReference type="Proteomes" id="UP000590524"/>
    </source>
</evidence>
<dbReference type="AlphaFoldDB" id="A0A7W6PWP1"/>
<evidence type="ECO:0000313" key="1">
    <source>
        <dbReference type="EMBL" id="MBB4150715.1"/>
    </source>
</evidence>
<gene>
    <name evidence="1" type="ORF">GGQ90_004524</name>
</gene>
<keyword evidence="1" id="KW-0238">DNA-binding</keyword>
<dbReference type="RefSeq" id="WP_221775477.1">
    <property type="nucleotide sequence ID" value="NZ_JBHLYA010000015.1"/>
</dbReference>
<name>A0A7W6PWP1_9SPHN</name>
<proteinExistence type="predicted"/>
<protein>
    <submittedName>
        <fullName evidence="1">Putative DNA-binding protein</fullName>
    </submittedName>
</protein>